<dbReference type="EMBL" id="WOWK01000012">
    <property type="protein sequence ID" value="KAF0329388.1"/>
    <property type="molecule type" value="Genomic_DNA"/>
</dbReference>
<dbReference type="OrthoDB" id="4843568at2759"/>
<reference evidence="3 4" key="1">
    <citation type="submission" date="2019-12" db="EMBL/GenBank/DDBJ databases">
        <title>A genome sequence resource for the geographically widespread anthracnose pathogen Colletotrichum asianum.</title>
        <authorList>
            <person name="Meng Y."/>
        </authorList>
    </citation>
    <scope>NUCLEOTIDE SEQUENCE [LARGE SCALE GENOMIC DNA]</scope>
    <source>
        <strain evidence="3 4">ICMP 18580</strain>
    </source>
</reference>
<feature type="compositionally biased region" description="Polar residues" evidence="1">
    <location>
        <begin position="117"/>
        <end position="127"/>
    </location>
</feature>
<organism evidence="3 4">
    <name type="scientific">Colletotrichum asianum</name>
    <dbReference type="NCBI Taxonomy" id="702518"/>
    <lineage>
        <taxon>Eukaryota</taxon>
        <taxon>Fungi</taxon>
        <taxon>Dikarya</taxon>
        <taxon>Ascomycota</taxon>
        <taxon>Pezizomycotina</taxon>
        <taxon>Sordariomycetes</taxon>
        <taxon>Hypocreomycetidae</taxon>
        <taxon>Glomerellales</taxon>
        <taxon>Glomerellaceae</taxon>
        <taxon>Colletotrichum</taxon>
        <taxon>Colletotrichum gloeosporioides species complex</taxon>
    </lineage>
</organism>
<keyword evidence="2" id="KW-0812">Transmembrane</keyword>
<feature type="compositionally biased region" description="Polar residues" evidence="1">
    <location>
        <begin position="90"/>
        <end position="101"/>
    </location>
</feature>
<evidence type="ECO:0000313" key="4">
    <source>
        <dbReference type="Proteomes" id="UP000434172"/>
    </source>
</evidence>
<feature type="region of interest" description="Disordered" evidence="1">
    <location>
        <begin position="69"/>
        <end position="102"/>
    </location>
</feature>
<dbReference type="Proteomes" id="UP000434172">
    <property type="component" value="Unassembled WGS sequence"/>
</dbReference>
<accession>A0A8H3WRQ6</accession>
<evidence type="ECO:0000313" key="3">
    <source>
        <dbReference type="EMBL" id="KAF0329388.1"/>
    </source>
</evidence>
<keyword evidence="2" id="KW-1133">Transmembrane helix</keyword>
<keyword evidence="2" id="KW-0472">Membrane</keyword>
<feature type="transmembrane region" description="Helical" evidence="2">
    <location>
        <begin position="26"/>
        <end position="53"/>
    </location>
</feature>
<dbReference type="AlphaFoldDB" id="A0A8H3WRQ6"/>
<feature type="region of interest" description="Disordered" evidence="1">
    <location>
        <begin position="117"/>
        <end position="157"/>
    </location>
</feature>
<protein>
    <submittedName>
        <fullName evidence="3">Uncharacterized protein</fullName>
    </submittedName>
</protein>
<evidence type="ECO:0000256" key="2">
    <source>
        <dbReference type="SAM" id="Phobius"/>
    </source>
</evidence>
<keyword evidence="4" id="KW-1185">Reference proteome</keyword>
<evidence type="ECO:0000256" key="1">
    <source>
        <dbReference type="SAM" id="MobiDB-lite"/>
    </source>
</evidence>
<gene>
    <name evidence="3" type="ORF">GQ607_003337</name>
</gene>
<comment type="caution">
    <text evidence="3">The sequence shown here is derived from an EMBL/GenBank/DDBJ whole genome shotgun (WGS) entry which is preliminary data.</text>
</comment>
<proteinExistence type="predicted"/>
<name>A0A8H3WRQ6_9PEZI</name>
<sequence length="157" mass="16864">MEISHVFQRDSDFDREYESGKKATQVIGGGIIAVIVIIIVLFISSMIAACCVCSRRKKRRRQHDLEMRKYMGEDRSSTASNDVHPAGPGASSTSPYGQGTYPSHGYAYNNNTGYSYTKNNGNTSNDDNGMPPAYTARDGGSTHGNNTQSGGGIGTAL</sequence>